<organism evidence="2 3">
    <name type="scientific">Eleusine coracana subsp. coracana</name>
    <dbReference type="NCBI Taxonomy" id="191504"/>
    <lineage>
        <taxon>Eukaryota</taxon>
        <taxon>Viridiplantae</taxon>
        <taxon>Streptophyta</taxon>
        <taxon>Embryophyta</taxon>
        <taxon>Tracheophyta</taxon>
        <taxon>Spermatophyta</taxon>
        <taxon>Magnoliopsida</taxon>
        <taxon>Liliopsida</taxon>
        <taxon>Poales</taxon>
        <taxon>Poaceae</taxon>
        <taxon>PACMAD clade</taxon>
        <taxon>Chloridoideae</taxon>
        <taxon>Cynodonteae</taxon>
        <taxon>Eleusininae</taxon>
        <taxon>Eleusine</taxon>
    </lineage>
</organism>
<dbReference type="AlphaFoldDB" id="A0AAV5CC33"/>
<accession>A0AAV5CC33</accession>
<dbReference type="PANTHER" id="PTHR46934:SF6">
    <property type="entry name" value="MYB_SANT-LIKE DOMAIN-CONTAINING PROTEIN"/>
    <property type="match status" value="1"/>
</dbReference>
<evidence type="ECO:0000256" key="1">
    <source>
        <dbReference type="SAM" id="MobiDB-lite"/>
    </source>
</evidence>
<sequence length="295" mass="33873">MAQQRAKWSSRYEKGLVDRLTEYRFSHYRGQFAEQKHCFTSSKPQKSRGIGIEGETTDKVTLDFTQKRPWSLVIEVGACHGDGSDSPTRYDELRRQGLGTKSVQEKEYPTSQLMDGFGQQLLEKEHPQYGGRQNKISRQRIASGGKGPNVEHTQEQQYEPDFVSDKDEIDELQQSDEQATSRSVAAGPNRGRPKKSDVAKPVTRIEETMSEFLALKKEQSIVKMRSKMTKDIYSMTRWLAVLQDIDDVSDKIKIHASDVFKDALNREIFLGYEPRLRALWLKKEVNKLGIDMTTY</sequence>
<feature type="region of interest" description="Disordered" evidence="1">
    <location>
        <begin position="168"/>
        <end position="200"/>
    </location>
</feature>
<feature type="region of interest" description="Disordered" evidence="1">
    <location>
        <begin position="82"/>
        <end position="111"/>
    </location>
</feature>
<keyword evidence="3" id="KW-1185">Reference proteome</keyword>
<dbReference type="PANTHER" id="PTHR46934">
    <property type="entry name" value="MYB_DNA-BIND_3 DOMAIN-CONTAINING PROTEIN-RELATED"/>
    <property type="match status" value="1"/>
</dbReference>
<reference evidence="2" key="2">
    <citation type="submission" date="2021-12" db="EMBL/GenBank/DDBJ databases">
        <title>Resequencing data analysis of finger millet.</title>
        <authorList>
            <person name="Hatakeyama M."/>
            <person name="Aluri S."/>
            <person name="Balachadran M.T."/>
            <person name="Sivarajan S.R."/>
            <person name="Poveda L."/>
            <person name="Shimizu-Inatsugi R."/>
            <person name="Schlapbach R."/>
            <person name="Sreeman S.M."/>
            <person name="Shimizu K.K."/>
        </authorList>
    </citation>
    <scope>NUCLEOTIDE SEQUENCE</scope>
</reference>
<proteinExistence type="predicted"/>
<dbReference type="EMBL" id="BQKI01000005">
    <property type="protein sequence ID" value="GJM95674.1"/>
    <property type="molecule type" value="Genomic_DNA"/>
</dbReference>
<comment type="caution">
    <text evidence="2">The sequence shown here is derived from an EMBL/GenBank/DDBJ whole genome shotgun (WGS) entry which is preliminary data.</text>
</comment>
<evidence type="ECO:0000313" key="2">
    <source>
        <dbReference type="EMBL" id="GJM95674.1"/>
    </source>
</evidence>
<dbReference type="Proteomes" id="UP001054889">
    <property type="component" value="Unassembled WGS sequence"/>
</dbReference>
<evidence type="ECO:0000313" key="3">
    <source>
        <dbReference type="Proteomes" id="UP001054889"/>
    </source>
</evidence>
<gene>
    <name evidence="2" type="primary">ga12444</name>
    <name evidence="2" type="ORF">PR202_ga12444</name>
</gene>
<protein>
    <submittedName>
        <fullName evidence="2">Uncharacterized protein</fullName>
    </submittedName>
</protein>
<name>A0AAV5CC33_ELECO</name>
<reference evidence="2" key="1">
    <citation type="journal article" date="2018" name="DNA Res.">
        <title>Multiple hybrid de novo genome assembly of finger millet, an orphan allotetraploid crop.</title>
        <authorList>
            <person name="Hatakeyama M."/>
            <person name="Aluri S."/>
            <person name="Balachadran M.T."/>
            <person name="Sivarajan S.R."/>
            <person name="Patrignani A."/>
            <person name="Gruter S."/>
            <person name="Poveda L."/>
            <person name="Shimizu-Inatsugi R."/>
            <person name="Baeten J."/>
            <person name="Francoijs K.J."/>
            <person name="Nataraja K.N."/>
            <person name="Reddy Y.A.N."/>
            <person name="Phadnis S."/>
            <person name="Ravikumar R.L."/>
            <person name="Schlapbach R."/>
            <person name="Sreeman S.M."/>
            <person name="Shimizu K.K."/>
        </authorList>
    </citation>
    <scope>NUCLEOTIDE SEQUENCE</scope>
</reference>